<accession>A0A177G5P7</accession>
<dbReference type="InterPro" id="IPR016163">
    <property type="entry name" value="Ald_DH_C"/>
</dbReference>
<dbReference type="InterPro" id="IPR047110">
    <property type="entry name" value="GABD/Sad-like"/>
</dbReference>
<sequence>MAAARMATPTTLFTTNKQGNEAMSFYQTLNPTTETVERTFELHTTAQMKAIVDRAEHVWKTDWKKRDIAARKVIMSKAADLLRRDRVAHARLIATEMGKALHDALEEIDITADILSYYAEGAEKFLAPTPLKVREGHAKIINQPLGVIYCIEPWNFPYYQLARVAGPNLMAGNVVIAKHAPNVPQCAMAFEKLFHDAGAPEGVYTNIFLDNDQSSELIKDFRIRGVALTGSERAGQTVAAEAGAALKKDTMELGGSDAFIVLDDADLELAVKWATWGRFANNGQVCTAAKRMIVHEKVYDAFVAGLKKAITQFRIGDPLVEGTTHGPMSSKKALDTALAQADEAVKAGATLVAGGKRMERTGFFMEPTILTNVSKDNPVFYQEIFGPVAVVHKVASEHEAIELANDSPYGLGGSVFSRDLGRAERVAEAVETGMMFINTATAAAPELPFGGIKNSGFGRELSFLGIEEFINRKLIRVA</sequence>
<dbReference type="Gene3D" id="3.40.605.10">
    <property type="entry name" value="Aldehyde Dehydrogenase, Chain A, domain 1"/>
    <property type="match status" value="1"/>
</dbReference>
<proteinExistence type="inferred from homology"/>
<dbReference type="PANTHER" id="PTHR43217">
    <property type="entry name" value="SUCCINATE SEMIALDEHYDE DEHYDROGENASE [NAD(P)+] SAD"/>
    <property type="match status" value="1"/>
</dbReference>
<evidence type="ECO:0000256" key="2">
    <source>
        <dbReference type="ARBA" id="ARBA00022857"/>
    </source>
</evidence>
<dbReference type="CDD" id="cd07100">
    <property type="entry name" value="ALDH_SSADH1_GabD1"/>
    <property type="match status" value="1"/>
</dbReference>
<feature type="domain" description="Aldehyde dehydrogenase" evidence="4">
    <location>
        <begin position="26"/>
        <end position="474"/>
    </location>
</feature>
<dbReference type="InterPro" id="IPR016160">
    <property type="entry name" value="Ald_DH_CS_CYS"/>
</dbReference>
<protein>
    <submittedName>
        <fullName evidence="5">Aldehyde dehydrogenase</fullName>
    </submittedName>
</protein>
<dbReference type="EMBL" id="LVHD01000028">
    <property type="protein sequence ID" value="OAG75660.1"/>
    <property type="molecule type" value="Genomic_DNA"/>
</dbReference>
<evidence type="ECO:0000313" key="6">
    <source>
        <dbReference type="Proteomes" id="UP000077349"/>
    </source>
</evidence>
<reference evidence="5 6" key="1">
    <citation type="submission" date="2016-03" db="EMBL/GenBank/DDBJ databases">
        <title>Draft genome sequence of Acetobacter malorum CECT 7742, a strain isolated from strawberry vinegar.</title>
        <authorList>
            <person name="Sainz F."/>
            <person name="Mas A."/>
            <person name="Torija M.J."/>
        </authorList>
    </citation>
    <scope>NUCLEOTIDE SEQUENCE [LARGE SCALE GENOMIC DNA]</scope>
    <source>
        <strain evidence="5 6">CECT 7742</strain>
    </source>
</reference>
<dbReference type="InterPro" id="IPR016162">
    <property type="entry name" value="Ald_DH_N"/>
</dbReference>
<evidence type="ECO:0000259" key="4">
    <source>
        <dbReference type="Pfam" id="PF00171"/>
    </source>
</evidence>
<dbReference type="Pfam" id="PF00171">
    <property type="entry name" value="Aldedh"/>
    <property type="match status" value="1"/>
</dbReference>
<comment type="caution">
    <text evidence="5">The sequence shown here is derived from an EMBL/GenBank/DDBJ whole genome shotgun (WGS) entry which is preliminary data.</text>
</comment>
<dbReference type="Gene3D" id="3.40.309.10">
    <property type="entry name" value="Aldehyde Dehydrogenase, Chain A, domain 2"/>
    <property type="match status" value="1"/>
</dbReference>
<evidence type="ECO:0000313" key="5">
    <source>
        <dbReference type="EMBL" id="OAG75660.1"/>
    </source>
</evidence>
<dbReference type="InterPro" id="IPR015590">
    <property type="entry name" value="Aldehyde_DH_dom"/>
</dbReference>
<evidence type="ECO:0000256" key="1">
    <source>
        <dbReference type="ARBA" id="ARBA00009986"/>
    </source>
</evidence>
<gene>
    <name evidence="5" type="ORF">Amal_03161</name>
</gene>
<dbReference type="GO" id="GO:0004777">
    <property type="term" value="F:succinate-semialdehyde dehydrogenase (NAD+) activity"/>
    <property type="evidence" value="ECO:0007669"/>
    <property type="project" value="TreeGrafter"/>
</dbReference>
<dbReference type="AlphaFoldDB" id="A0A177G5P7"/>
<dbReference type="FunFam" id="3.40.605.10:FF:000012">
    <property type="entry name" value="NAD-dependent succinate-semialdehyde dehydrogenase"/>
    <property type="match status" value="1"/>
</dbReference>
<dbReference type="PROSITE" id="PS00070">
    <property type="entry name" value="ALDEHYDE_DEHYDR_CYS"/>
    <property type="match status" value="1"/>
</dbReference>
<dbReference type="InterPro" id="IPR016161">
    <property type="entry name" value="Ald_DH/histidinol_DH"/>
</dbReference>
<evidence type="ECO:0000256" key="3">
    <source>
        <dbReference type="ARBA" id="ARBA00023002"/>
    </source>
</evidence>
<dbReference type="FunFam" id="3.40.309.10:FF:000009">
    <property type="entry name" value="Aldehyde dehydrogenase A"/>
    <property type="match status" value="1"/>
</dbReference>
<keyword evidence="2" id="KW-0521">NADP</keyword>
<dbReference type="PATRIC" id="fig|178901.16.peg.3369"/>
<comment type="similarity">
    <text evidence="1">Belongs to the aldehyde dehydrogenase family.</text>
</comment>
<dbReference type="Proteomes" id="UP000077349">
    <property type="component" value="Unassembled WGS sequence"/>
</dbReference>
<dbReference type="PANTHER" id="PTHR43217:SF2">
    <property type="entry name" value="SUCCINATE-SEMIALDEHYDE DEHYDROGENASE [NADP(+)]"/>
    <property type="match status" value="1"/>
</dbReference>
<dbReference type="SUPFAM" id="SSF53720">
    <property type="entry name" value="ALDH-like"/>
    <property type="match status" value="1"/>
</dbReference>
<dbReference type="InterPro" id="IPR044148">
    <property type="entry name" value="ALDH_GabD1-like"/>
</dbReference>
<organism evidence="5 6">
    <name type="scientific">Acetobacter malorum</name>
    <dbReference type="NCBI Taxonomy" id="178901"/>
    <lineage>
        <taxon>Bacteria</taxon>
        <taxon>Pseudomonadati</taxon>
        <taxon>Pseudomonadota</taxon>
        <taxon>Alphaproteobacteria</taxon>
        <taxon>Acetobacterales</taxon>
        <taxon>Acetobacteraceae</taxon>
        <taxon>Acetobacter</taxon>
    </lineage>
</organism>
<dbReference type="GO" id="GO:0004030">
    <property type="term" value="F:aldehyde dehydrogenase [NAD(P)+] activity"/>
    <property type="evidence" value="ECO:0007669"/>
    <property type="project" value="InterPro"/>
</dbReference>
<name>A0A177G5P7_9PROT</name>
<keyword evidence="3" id="KW-0560">Oxidoreductase</keyword>